<feature type="domain" description="Mycothiol-dependent maleylpyruvate isomerase metal-binding" evidence="2">
    <location>
        <begin position="12"/>
        <end position="140"/>
    </location>
</feature>
<evidence type="ECO:0000259" key="2">
    <source>
        <dbReference type="Pfam" id="PF11716"/>
    </source>
</evidence>
<dbReference type="GO" id="GO:0005886">
    <property type="term" value="C:plasma membrane"/>
    <property type="evidence" value="ECO:0007669"/>
    <property type="project" value="TreeGrafter"/>
</dbReference>
<keyword evidence="4" id="KW-1185">Reference proteome</keyword>
<dbReference type="RefSeq" id="WP_184996404.1">
    <property type="nucleotide sequence ID" value="NZ_BOMK01000035.1"/>
</dbReference>
<name>A0A7W7I305_9ACTN</name>
<organism evidence="3 4">
    <name type="scientific">Actinoplanes digitatis</name>
    <dbReference type="NCBI Taxonomy" id="1868"/>
    <lineage>
        <taxon>Bacteria</taxon>
        <taxon>Bacillati</taxon>
        <taxon>Actinomycetota</taxon>
        <taxon>Actinomycetes</taxon>
        <taxon>Micromonosporales</taxon>
        <taxon>Micromonosporaceae</taxon>
        <taxon>Actinoplanes</taxon>
    </lineage>
</organism>
<gene>
    <name evidence="3" type="ORF">BJ971_005887</name>
</gene>
<dbReference type="PANTHER" id="PTHR40758">
    <property type="entry name" value="CONSERVED PROTEIN"/>
    <property type="match status" value="1"/>
</dbReference>
<proteinExistence type="predicted"/>
<dbReference type="InterPro" id="IPR010872">
    <property type="entry name" value="MDMPI_C-term_domain"/>
</dbReference>
<dbReference type="InterPro" id="IPR034660">
    <property type="entry name" value="DinB/YfiT-like"/>
</dbReference>
<reference evidence="3 4" key="1">
    <citation type="submission" date="2020-08" db="EMBL/GenBank/DDBJ databases">
        <title>Sequencing the genomes of 1000 actinobacteria strains.</title>
        <authorList>
            <person name="Klenk H.-P."/>
        </authorList>
    </citation>
    <scope>NUCLEOTIDE SEQUENCE [LARGE SCALE GENOMIC DNA]</scope>
    <source>
        <strain evidence="3 4">DSM 43149</strain>
    </source>
</reference>
<dbReference type="NCBIfam" id="TIGR03083">
    <property type="entry name" value="maleylpyruvate isomerase family mycothiol-dependent enzyme"/>
    <property type="match status" value="1"/>
</dbReference>
<evidence type="ECO:0000259" key="1">
    <source>
        <dbReference type="Pfam" id="PF07398"/>
    </source>
</evidence>
<sequence>MTQMPPFPESLDLIAERSAALRAAIACAGDLESRVPGCPDWSLRDLVAHLGRVQRFWAAAVAAGPADGPPPGSAVVDPQPVGDLTAWSAESTRLLLESLRAAGPDRDCWTWWGASDAPMTSGAVARHQVQEAAVHAYDAQETVGKPEQIPAGVAIDIIDELLVVTLGSLGGWPHRSARLALSATEGPTWTLDLTPGGVRPGPAAGDEPVATMRGSAADLVLALYTRIPLDRIEIDGDREAVERFQAWTDTR</sequence>
<dbReference type="PANTHER" id="PTHR40758:SF1">
    <property type="entry name" value="CONSERVED PROTEIN"/>
    <property type="match status" value="1"/>
</dbReference>
<dbReference type="Proteomes" id="UP000578112">
    <property type="component" value="Unassembled WGS sequence"/>
</dbReference>
<protein>
    <submittedName>
        <fullName evidence="3">Uncharacterized protein (TIGR03083 family)</fullName>
    </submittedName>
</protein>
<dbReference type="Pfam" id="PF11716">
    <property type="entry name" value="MDMPI_N"/>
    <property type="match status" value="1"/>
</dbReference>
<dbReference type="InterPro" id="IPR024344">
    <property type="entry name" value="MDMPI_metal-binding"/>
</dbReference>
<dbReference type="Gene3D" id="1.20.120.450">
    <property type="entry name" value="dinb family like domain"/>
    <property type="match status" value="1"/>
</dbReference>
<dbReference type="EMBL" id="JACHNH010000001">
    <property type="protein sequence ID" value="MBB4765331.1"/>
    <property type="molecule type" value="Genomic_DNA"/>
</dbReference>
<dbReference type="Pfam" id="PF07398">
    <property type="entry name" value="MDMPI_C"/>
    <property type="match status" value="1"/>
</dbReference>
<dbReference type="SUPFAM" id="SSF109854">
    <property type="entry name" value="DinB/YfiT-like putative metalloenzymes"/>
    <property type="match status" value="1"/>
</dbReference>
<evidence type="ECO:0000313" key="3">
    <source>
        <dbReference type="EMBL" id="MBB4765331.1"/>
    </source>
</evidence>
<dbReference type="AlphaFoldDB" id="A0A7W7I305"/>
<feature type="domain" description="MDMPI C-terminal" evidence="1">
    <location>
        <begin position="153"/>
        <end position="243"/>
    </location>
</feature>
<dbReference type="GO" id="GO:0046872">
    <property type="term" value="F:metal ion binding"/>
    <property type="evidence" value="ECO:0007669"/>
    <property type="project" value="InterPro"/>
</dbReference>
<dbReference type="InterPro" id="IPR017517">
    <property type="entry name" value="Maleyloyr_isom"/>
</dbReference>
<comment type="caution">
    <text evidence="3">The sequence shown here is derived from an EMBL/GenBank/DDBJ whole genome shotgun (WGS) entry which is preliminary data.</text>
</comment>
<evidence type="ECO:0000313" key="4">
    <source>
        <dbReference type="Proteomes" id="UP000578112"/>
    </source>
</evidence>
<accession>A0A7W7I305</accession>